<evidence type="ECO:0000256" key="9">
    <source>
        <dbReference type="ARBA" id="ARBA00023136"/>
    </source>
</evidence>
<dbReference type="PANTHER" id="PTHR30400:SF0">
    <property type="entry name" value="BIOSYNTHETIC PEPTIDOGLYCAN TRANSGLYCOSYLASE"/>
    <property type="match status" value="1"/>
</dbReference>
<dbReference type="HAMAP" id="MF_00766">
    <property type="entry name" value="PGT_MtgA"/>
    <property type="match status" value="1"/>
</dbReference>
<evidence type="ECO:0000313" key="13">
    <source>
        <dbReference type="EMBL" id="MSU91577.1"/>
    </source>
</evidence>
<proteinExistence type="inferred from homology"/>
<evidence type="ECO:0000256" key="6">
    <source>
        <dbReference type="ARBA" id="ARBA00022960"/>
    </source>
</evidence>
<keyword evidence="4 11" id="KW-0808">Transferase</keyword>
<sequence length="221" mass="23628">MRRALRWGALGAAGLLALAVLAVLLLRFVAPPTNLYQIAEARRLGGIQRQWVPLSELPAQVPLAAAAAEDAGFCGHWGFEPAAIRDAWAGGARRGGSTISQQTAKNVFLWQGRSWLRKGLEAGFTVLIEALWPKRRIMEVYLNVAEFDTGVFGIEAAARHHFGVPAAQLSPAQAARLMAVLPDPKGRSAVRPSGFTRQRTQSIAAGAQTLAADGRGACLSR</sequence>
<organism evidence="13 14">
    <name type="scientific">Halovulum marinum</name>
    <dbReference type="NCBI Taxonomy" id="2662447"/>
    <lineage>
        <taxon>Bacteria</taxon>
        <taxon>Pseudomonadati</taxon>
        <taxon>Pseudomonadota</taxon>
        <taxon>Alphaproteobacteria</taxon>
        <taxon>Rhodobacterales</taxon>
        <taxon>Paracoccaceae</taxon>
        <taxon>Halovulum</taxon>
    </lineage>
</organism>
<dbReference type="PANTHER" id="PTHR30400">
    <property type="entry name" value="MONOFUNCTIONAL BIOSYNTHETIC PEPTIDOGLYCAN TRANSGLYCOSYLASE"/>
    <property type="match status" value="1"/>
</dbReference>
<keyword evidence="7 11" id="KW-0573">Peptidoglycan synthesis</keyword>
<comment type="catalytic activity">
    <reaction evidence="11">
        <text>[GlcNAc-(1-&gt;4)-Mur2Ac(oyl-L-Ala-gamma-D-Glu-L-Lys-D-Ala-D-Ala)](n)-di-trans,octa-cis-undecaprenyl diphosphate + beta-D-GlcNAc-(1-&gt;4)-Mur2Ac(oyl-L-Ala-gamma-D-Glu-L-Lys-D-Ala-D-Ala)-di-trans,octa-cis-undecaprenyl diphosphate = [GlcNAc-(1-&gt;4)-Mur2Ac(oyl-L-Ala-gamma-D-Glu-L-Lys-D-Ala-D-Ala)](n+1)-di-trans,octa-cis-undecaprenyl diphosphate + di-trans,octa-cis-undecaprenyl diphosphate + H(+)</text>
        <dbReference type="Rhea" id="RHEA:23708"/>
        <dbReference type="Rhea" id="RHEA-COMP:9602"/>
        <dbReference type="Rhea" id="RHEA-COMP:9603"/>
        <dbReference type="ChEBI" id="CHEBI:15378"/>
        <dbReference type="ChEBI" id="CHEBI:58405"/>
        <dbReference type="ChEBI" id="CHEBI:60033"/>
        <dbReference type="ChEBI" id="CHEBI:78435"/>
        <dbReference type="EC" id="2.4.99.28"/>
    </reaction>
</comment>
<dbReference type="InterPro" id="IPR011812">
    <property type="entry name" value="Pep_trsgly"/>
</dbReference>
<name>A0A6L5Z588_9RHOB</name>
<dbReference type="GO" id="GO:0005886">
    <property type="term" value="C:plasma membrane"/>
    <property type="evidence" value="ECO:0007669"/>
    <property type="project" value="UniProtKB-SubCell"/>
</dbReference>
<evidence type="ECO:0000256" key="8">
    <source>
        <dbReference type="ARBA" id="ARBA00022989"/>
    </source>
</evidence>
<keyword evidence="10 11" id="KW-0961">Cell wall biogenesis/degradation</keyword>
<dbReference type="InterPro" id="IPR036950">
    <property type="entry name" value="PBP_transglycosylase"/>
</dbReference>
<dbReference type="EC" id="2.4.99.28" evidence="11"/>
<dbReference type="SUPFAM" id="SSF53955">
    <property type="entry name" value="Lysozyme-like"/>
    <property type="match status" value="1"/>
</dbReference>
<comment type="caution">
    <text evidence="13">The sequence shown here is derived from an EMBL/GenBank/DDBJ whole genome shotgun (WGS) entry which is preliminary data.</text>
</comment>
<keyword evidence="5 11" id="KW-0812">Transmembrane</keyword>
<dbReference type="Proteomes" id="UP000474957">
    <property type="component" value="Unassembled WGS sequence"/>
</dbReference>
<evidence type="ECO:0000256" key="5">
    <source>
        <dbReference type="ARBA" id="ARBA00022692"/>
    </source>
</evidence>
<dbReference type="UniPathway" id="UPA00219"/>
<evidence type="ECO:0000256" key="1">
    <source>
        <dbReference type="ARBA" id="ARBA00022475"/>
    </source>
</evidence>
<evidence type="ECO:0000256" key="3">
    <source>
        <dbReference type="ARBA" id="ARBA00022676"/>
    </source>
</evidence>
<evidence type="ECO:0000313" key="14">
    <source>
        <dbReference type="Proteomes" id="UP000474957"/>
    </source>
</evidence>
<keyword evidence="3 11" id="KW-0328">Glycosyltransferase</keyword>
<evidence type="ECO:0000256" key="7">
    <source>
        <dbReference type="ARBA" id="ARBA00022984"/>
    </source>
</evidence>
<keyword evidence="6 11" id="KW-0133">Cell shape</keyword>
<accession>A0A6L5Z588</accession>
<gene>
    <name evidence="11 13" type="primary">mtgA</name>
    <name evidence="13" type="ORF">GE300_18520</name>
</gene>
<dbReference type="EMBL" id="WIND01000021">
    <property type="protein sequence ID" value="MSU91577.1"/>
    <property type="molecule type" value="Genomic_DNA"/>
</dbReference>
<dbReference type="GO" id="GO:0016763">
    <property type="term" value="F:pentosyltransferase activity"/>
    <property type="evidence" value="ECO:0007669"/>
    <property type="project" value="InterPro"/>
</dbReference>
<keyword evidence="8 11" id="KW-1133">Transmembrane helix</keyword>
<comment type="similarity">
    <text evidence="11">Belongs to the glycosyltransferase 51 family.</text>
</comment>
<dbReference type="InterPro" id="IPR001264">
    <property type="entry name" value="Glyco_trans_51"/>
</dbReference>
<dbReference type="InterPro" id="IPR023346">
    <property type="entry name" value="Lysozyme-like_dom_sf"/>
</dbReference>
<dbReference type="AlphaFoldDB" id="A0A6L5Z588"/>
<dbReference type="GO" id="GO:0008360">
    <property type="term" value="P:regulation of cell shape"/>
    <property type="evidence" value="ECO:0007669"/>
    <property type="project" value="UniProtKB-KW"/>
</dbReference>
<dbReference type="GO" id="GO:0071555">
    <property type="term" value="P:cell wall organization"/>
    <property type="evidence" value="ECO:0007669"/>
    <property type="project" value="UniProtKB-KW"/>
</dbReference>
<evidence type="ECO:0000256" key="4">
    <source>
        <dbReference type="ARBA" id="ARBA00022679"/>
    </source>
</evidence>
<dbReference type="Pfam" id="PF00912">
    <property type="entry name" value="Transgly"/>
    <property type="match status" value="1"/>
</dbReference>
<keyword evidence="14" id="KW-1185">Reference proteome</keyword>
<evidence type="ECO:0000256" key="2">
    <source>
        <dbReference type="ARBA" id="ARBA00022519"/>
    </source>
</evidence>
<keyword evidence="1 11" id="KW-1003">Cell membrane</keyword>
<keyword evidence="2 11" id="KW-0997">Cell inner membrane</keyword>
<dbReference type="GO" id="GO:0009252">
    <property type="term" value="P:peptidoglycan biosynthetic process"/>
    <property type="evidence" value="ECO:0007669"/>
    <property type="project" value="UniProtKB-UniRule"/>
</dbReference>
<reference evidence="13 14" key="1">
    <citation type="submission" date="2019-10" db="EMBL/GenBank/DDBJ databases">
        <title>Cognatihalovulum marinum gen. nov. sp. nov., a new member of the family Rhodobacteraceae isolated from deep seawater of the Northwest Indian Ocean.</title>
        <authorList>
            <person name="Ruan C."/>
            <person name="Wang J."/>
            <person name="Zheng X."/>
            <person name="Song L."/>
            <person name="Zhu Y."/>
            <person name="Huang Y."/>
            <person name="Lu Z."/>
            <person name="Du W."/>
            <person name="Huang L."/>
            <person name="Dai X."/>
        </authorList>
    </citation>
    <scope>NUCLEOTIDE SEQUENCE [LARGE SCALE GENOMIC DNA]</scope>
    <source>
        <strain evidence="13 14">2CG4</strain>
    </source>
</reference>
<dbReference type="GO" id="GO:0008955">
    <property type="term" value="F:peptidoglycan glycosyltransferase activity"/>
    <property type="evidence" value="ECO:0007669"/>
    <property type="project" value="UniProtKB-UniRule"/>
</dbReference>
<feature type="domain" description="Glycosyl transferase family 51" evidence="12">
    <location>
        <begin position="46"/>
        <end position="204"/>
    </location>
</feature>
<dbReference type="Gene3D" id="1.10.3810.10">
    <property type="entry name" value="Biosynthetic peptidoglycan transglycosylase-like"/>
    <property type="match status" value="1"/>
</dbReference>
<protein>
    <recommendedName>
        <fullName evidence="11">Biosynthetic peptidoglycan transglycosylase</fullName>
        <ecNumber evidence="11">2.4.99.28</ecNumber>
    </recommendedName>
    <alternativeName>
        <fullName evidence="11">Glycan polymerase</fullName>
    </alternativeName>
    <alternativeName>
        <fullName evidence="11">Peptidoglycan glycosyltransferase MtgA</fullName>
        <shortName evidence="11">PGT</shortName>
    </alternativeName>
</protein>
<comment type="pathway">
    <text evidence="11">Cell wall biogenesis; peptidoglycan biosynthesis.</text>
</comment>
<keyword evidence="9 11" id="KW-0472">Membrane</keyword>
<evidence type="ECO:0000256" key="10">
    <source>
        <dbReference type="ARBA" id="ARBA00023316"/>
    </source>
</evidence>
<evidence type="ECO:0000259" key="12">
    <source>
        <dbReference type="Pfam" id="PF00912"/>
    </source>
</evidence>
<dbReference type="NCBIfam" id="TIGR02070">
    <property type="entry name" value="mono_pep_trsgly"/>
    <property type="match status" value="1"/>
</dbReference>
<evidence type="ECO:0000256" key="11">
    <source>
        <dbReference type="HAMAP-Rule" id="MF_00766"/>
    </source>
</evidence>
<dbReference type="GO" id="GO:0009274">
    <property type="term" value="C:peptidoglycan-based cell wall"/>
    <property type="evidence" value="ECO:0007669"/>
    <property type="project" value="InterPro"/>
</dbReference>
<comment type="function">
    <text evidence="11">Peptidoglycan polymerase that catalyzes glycan chain elongation from lipid-linked precursors.</text>
</comment>
<comment type="subcellular location">
    <subcellularLocation>
        <location evidence="11">Cell inner membrane</location>
        <topology evidence="11">Single-pass membrane protein</topology>
    </subcellularLocation>
</comment>